<evidence type="ECO:0008006" key="5">
    <source>
        <dbReference type="Google" id="ProtNLM"/>
    </source>
</evidence>
<accession>A0ABP9Z8S2</accession>
<proteinExistence type="predicted"/>
<keyword evidence="4" id="KW-1185">Reference proteome</keyword>
<protein>
    <recommendedName>
        <fullName evidence="5">Outer kinetochore protein DAD2</fullName>
    </recommendedName>
</protein>
<feature type="coiled-coil region" evidence="1">
    <location>
        <begin position="58"/>
        <end position="85"/>
    </location>
</feature>
<evidence type="ECO:0000313" key="3">
    <source>
        <dbReference type="EMBL" id="GAA5815516.1"/>
    </source>
</evidence>
<gene>
    <name evidence="3" type="ORF">MFLAVUS_009028</name>
</gene>
<name>A0ABP9Z8S2_9FUNG</name>
<comment type="caution">
    <text evidence="3">The sequence shown here is derived from an EMBL/GenBank/DDBJ whole genome shotgun (WGS) entry which is preliminary data.</text>
</comment>
<evidence type="ECO:0000313" key="4">
    <source>
        <dbReference type="Proteomes" id="UP001473302"/>
    </source>
</evidence>
<reference evidence="3 4" key="1">
    <citation type="submission" date="2024-04" db="EMBL/GenBank/DDBJ databases">
        <title>genome sequences of Mucor flavus KT1a and Helicostylum pulchrum KT1b strains isolated from the surface of a dry-aged beef.</title>
        <authorList>
            <person name="Toyotome T."/>
            <person name="Hosono M."/>
            <person name="Torimaru M."/>
            <person name="Fukuda K."/>
            <person name="Mikami N."/>
        </authorList>
    </citation>
    <scope>NUCLEOTIDE SEQUENCE [LARGE SCALE GENOMIC DNA]</scope>
    <source>
        <strain evidence="3 4">KT1a</strain>
    </source>
</reference>
<feature type="compositionally biased region" description="Basic residues" evidence="2">
    <location>
        <begin position="1"/>
        <end position="18"/>
    </location>
</feature>
<feature type="region of interest" description="Disordered" evidence="2">
    <location>
        <begin position="1"/>
        <end position="26"/>
    </location>
</feature>
<dbReference type="EMBL" id="BAABUK010000026">
    <property type="protein sequence ID" value="GAA5815516.1"/>
    <property type="molecule type" value="Genomic_DNA"/>
</dbReference>
<sequence length="138" mass="15710">MKRSLSRKTSTIKKKPKQRSQELHKPDIIVAVEKPVANPAPQAKLDLYLDKRAELESVLQIKQKSDELKKNSNDLNEAIKILSESAKSVGDILANWEGVFNVMGDSNIGKMKTTDKWVRYVRLNDNEGSESIAEKRRY</sequence>
<keyword evidence="1" id="KW-0175">Coiled coil</keyword>
<evidence type="ECO:0000256" key="1">
    <source>
        <dbReference type="SAM" id="Coils"/>
    </source>
</evidence>
<evidence type="ECO:0000256" key="2">
    <source>
        <dbReference type="SAM" id="MobiDB-lite"/>
    </source>
</evidence>
<dbReference type="InterPro" id="IPR013963">
    <property type="entry name" value="DASH_Dad2"/>
</dbReference>
<organism evidence="3 4">
    <name type="scientific">Mucor flavus</name>
    <dbReference type="NCBI Taxonomy" id="439312"/>
    <lineage>
        <taxon>Eukaryota</taxon>
        <taxon>Fungi</taxon>
        <taxon>Fungi incertae sedis</taxon>
        <taxon>Mucoromycota</taxon>
        <taxon>Mucoromycotina</taxon>
        <taxon>Mucoromycetes</taxon>
        <taxon>Mucorales</taxon>
        <taxon>Mucorineae</taxon>
        <taxon>Mucoraceae</taxon>
        <taxon>Mucor</taxon>
    </lineage>
</organism>
<dbReference type="Pfam" id="PF08654">
    <property type="entry name" value="DASH_Dad2"/>
    <property type="match status" value="1"/>
</dbReference>
<dbReference type="Proteomes" id="UP001473302">
    <property type="component" value="Unassembled WGS sequence"/>
</dbReference>